<dbReference type="Gene3D" id="2.160.20.10">
    <property type="entry name" value="Single-stranded right-handed beta-helix, Pectin lyase-like"/>
    <property type="match status" value="1"/>
</dbReference>
<dbReference type="InterPro" id="IPR012334">
    <property type="entry name" value="Pectin_lyas_fold"/>
</dbReference>
<comment type="subcellular location">
    <subcellularLocation>
        <location evidence="1">Secreted</location>
    </subcellularLocation>
</comment>
<evidence type="ECO:0000256" key="2">
    <source>
        <dbReference type="ARBA" id="ARBA00008834"/>
    </source>
</evidence>
<evidence type="ECO:0000256" key="6">
    <source>
        <dbReference type="ARBA" id="ARBA00023157"/>
    </source>
</evidence>
<dbReference type="InterPro" id="IPR000743">
    <property type="entry name" value="Glyco_hydro_28"/>
</dbReference>
<dbReference type="Proteomes" id="UP000305948">
    <property type="component" value="Unassembled WGS sequence"/>
</dbReference>
<proteinExistence type="inferred from homology"/>
<dbReference type="PANTHER" id="PTHR31736:SF19">
    <property type="entry name" value="PECTIN LYASE SUPERFAMILY PROTEIN-RELATED"/>
    <property type="match status" value="1"/>
</dbReference>
<dbReference type="GO" id="GO:0071555">
    <property type="term" value="P:cell wall organization"/>
    <property type="evidence" value="ECO:0007669"/>
    <property type="project" value="UniProtKB-KW"/>
</dbReference>
<evidence type="ECO:0000256" key="9">
    <source>
        <dbReference type="ARBA" id="ARBA00023316"/>
    </source>
</evidence>
<evidence type="ECO:0000256" key="11">
    <source>
        <dbReference type="SAM" id="SignalP"/>
    </source>
</evidence>
<gene>
    <name evidence="12" type="ORF">OE88DRAFT_358428</name>
</gene>
<dbReference type="Pfam" id="PF00295">
    <property type="entry name" value="Glyco_hydro_28"/>
    <property type="match status" value="1"/>
</dbReference>
<feature type="signal peptide" evidence="11">
    <location>
        <begin position="1"/>
        <end position="22"/>
    </location>
</feature>
<evidence type="ECO:0000256" key="5">
    <source>
        <dbReference type="ARBA" id="ARBA00022801"/>
    </source>
</evidence>
<dbReference type="EMBL" id="ML213515">
    <property type="protein sequence ID" value="TFK49598.1"/>
    <property type="molecule type" value="Genomic_DNA"/>
</dbReference>
<evidence type="ECO:0000256" key="8">
    <source>
        <dbReference type="ARBA" id="ARBA00023295"/>
    </source>
</evidence>
<evidence type="ECO:0000313" key="13">
    <source>
        <dbReference type="Proteomes" id="UP000305948"/>
    </source>
</evidence>
<organism evidence="12 13">
    <name type="scientific">Heliocybe sulcata</name>
    <dbReference type="NCBI Taxonomy" id="5364"/>
    <lineage>
        <taxon>Eukaryota</taxon>
        <taxon>Fungi</taxon>
        <taxon>Dikarya</taxon>
        <taxon>Basidiomycota</taxon>
        <taxon>Agaricomycotina</taxon>
        <taxon>Agaricomycetes</taxon>
        <taxon>Gloeophyllales</taxon>
        <taxon>Gloeophyllaceae</taxon>
        <taxon>Heliocybe</taxon>
    </lineage>
</organism>
<evidence type="ECO:0000256" key="10">
    <source>
        <dbReference type="RuleBase" id="RU361169"/>
    </source>
</evidence>
<reference evidence="12 13" key="1">
    <citation type="journal article" date="2019" name="Nat. Ecol. Evol.">
        <title>Megaphylogeny resolves global patterns of mushroom evolution.</title>
        <authorList>
            <person name="Varga T."/>
            <person name="Krizsan K."/>
            <person name="Foldi C."/>
            <person name="Dima B."/>
            <person name="Sanchez-Garcia M."/>
            <person name="Sanchez-Ramirez S."/>
            <person name="Szollosi G.J."/>
            <person name="Szarkandi J.G."/>
            <person name="Papp V."/>
            <person name="Albert L."/>
            <person name="Andreopoulos W."/>
            <person name="Angelini C."/>
            <person name="Antonin V."/>
            <person name="Barry K.W."/>
            <person name="Bougher N.L."/>
            <person name="Buchanan P."/>
            <person name="Buyck B."/>
            <person name="Bense V."/>
            <person name="Catcheside P."/>
            <person name="Chovatia M."/>
            <person name="Cooper J."/>
            <person name="Damon W."/>
            <person name="Desjardin D."/>
            <person name="Finy P."/>
            <person name="Geml J."/>
            <person name="Haridas S."/>
            <person name="Hughes K."/>
            <person name="Justo A."/>
            <person name="Karasinski D."/>
            <person name="Kautmanova I."/>
            <person name="Kiss B."/>
            <person name="Kocsube S."/>
            <person name="Kotiranta H."/>
            <person name="LaButti K.M."/>
            <person name="Lechner B.E."/>
            <person name="Liimatainen K."/>
            <person name="Lipzen A."/>
            <person name="Lukacs Z."/>
            <person name="Mihaltcheva S."/>
            <person name="Morgado L.N."/>
            <person name="Niskanen T."/>
            <person name="Noordeloos M.E."/>
            <person name="Ohm R.A."/>
            <person name="Ortiz-Santana B."/>
            <person name="Ovrebo C."/>
            <person name="Racz N."/>
            <person name="Riley R."/>
            <person name="Savchenko A."/>
            <person name="Shiryaev A."/>
            <person name="Soop K."/>
            <person name="Spirin V."/>
            <person name="Szebenyi C."/>
            <person name="Tomsovsky M."/>
            <person name="Tulloss R.E."/>
            <person name="Uehling J."/>
            <person name="Grigoriev I.V."/>
            <person name="Vagvolgyi C."/>
            <person name="Papp T."/>
            <person name="Martin F.M."/>
            <person name="Miettinen O."/>
            <person name="Hibbett D.S."/>
            <person name="Nagy L.G."/>
        </authorList>
    </citation>
    <scope>NUCLEOTIDE SEQUENCE [LARGE SCALE GENOMIC DNA]</scope>
    <source>
        <strain evidence="12 13">OMC1185</strain>
    </source>
</reference>
<evidence type="ECO:0000256" key="4">
    <source>
        <dbReference type="ARBA" id="ARBA00022729"/>
    </source>
</evidence>
<keyword evidence="13" id="KW-1185">Reference proteome</keyword>
<dbReference type="OrthoDB" id="2268901at2759"/>
<comment type="similarity">
    <text evidence="2 10">Belongs to the glycosyl hydrolase 28 family.</text>
</comment>
<keyword evidence="9" id="KW-0961">Cell wall biogenesis/degradation</keyword>
<dbReference type="STRING" id="5364.A0A5C3N0K9"/>
<keyword evidence="5 10" id="KW-0378">Hydrolase</keyword>
<name>A0A5C3N0K9_9AGAM</name>
<evidence type="ECO:0000256" key="1">
    <source>
        <dbReference type="ARBA" id="ARBA00004613"/>
    </source>
</evidence>
<dbReference type="SUPFAM" id="SSF51126">
    <property type="entry name" value="Pectin lyase-like"/>
    <property type="match status" value="1"/>
</dbReference>
<keyword evidence="7" id="KW-0325">Glycoprotein</keyword>
<evidence type="ECO:0000256" key="3">
    <source>
        <dbReference type="ARBA" id="ARBA00022525"/>
    </source>
</evidence>
<evidence type="ECO:0000256" key="7">
    <source>
        <dbReference type="ARBA" id="ARBA00023180"/>
    </source>
</evidence>
<keyword evidence="6" id="KW-1015">Disulfide bond</keyword>
<dbReference type="InterPro" id="IPR011050">
    <property type="entry name" value="Pectin_lyase_fold/virulence"/>
</dbReference>
<dbReference type="GO" id="GO:0005576">
    <property type="term" value="C:extracellular region"/>
    <property type="evidence" value="ECO:0007669"/>
    <property type="project" value="UniProtKB-SubCell"/>
</dbReference>
<sequence length="447" mass="47175">MRLYVLSALCAFLSVLPDAVSGQLTTSVGPLTSRSAKASKRTCSVLDYGARADNSTDLGPPLLAAFNACKSGGVVQIPSGNYALETWQTLSGGNAWALQLDGMIYRAGTAGGNMLFIEHSTDFELFSSTSRGGMQGLGYVFHAQGSITGPRLLRLYEVTSFSVHDIVLVDAPAFHFVMDTCTRGEVYNMAIRGGDHGGLDGIDVWGDNIWVHDVEVTNKDECVTVKSPASNMLIENIYCNWSGGCAIGSLGTGTSISNIEYNNVYTWSSNQMMMIKSNGGDGTVSSVTFDNFIGHGNAYSLDIDQYWSSESTQAGNGVQLSDIRVSNWHGTEASGSARGPIRIICADGAPCTSITLVDFAMWTESGSSQWYACRSAYGTGACLHSGSSYTSYAVSTTTLGSAPTGYSAATMAADLKTAFGFTTSIPIPTIPTSFYPGATPVSKLLGS</sequence>
<evidence type="ECO:0000313" key="12">
    <source>
        <dbReference type="EMBL" id="TFK49598.1"/>
    </source>
</evidence>
<keyword evidence="3" id="KW-0964">Secreted</keyword>
<keyword evidence="4 11" id="KW-0732">Signal</keyword>
<keyword evidence="8 10" id="KW-0326">Glycosidase</keyword>
<dbReference type="GO" id="GO:0004650">
    <property type="term" value="F:polygalacturonase activity"/>
    <property type="evidence" value="ECO:0007669"/>
    <property type="project" value="InterPro"/>
</dbReference>
<accession>A0A5C3N0K9</accession>
<protein>
    <submittedName>
        <fullName evidence="12">Rhamnogalacturonase A</fullName>
    </submittedName>
</protein>
<feature type="chain" id="PRO_5022677665" evidence="11">
    <location>
        <begin position="23"/>
        <end position="447"/>
    </location>
</feature>
<dbReference type="AlphaFoldDB" id="A0A5C3N0K9"/>
<dbReference type="PANTHER" id="PTHR31736">
    <property type="match status" value="1"/>
</dbReference>
<dbReference type="GO" id="GO:0046576">
    <property type="term" value="F:rhamnogalacturonan alpha-L-rhamnopyranosyl-(1-&gt;4)-alpha-D-galactopyranosyluronide lyase activity"/>
    <property type="evidence" value="ECO:0007669"/>
    <property type="project" value="UniProtKB-ARBA"/>
</dbReference>
<dbReference type="GO" id="GO:0005975">
    <property type="term" value="P:carbohydrate metabolic process"/>
    <property type="evidence" value="ECO:0007669"/>
    <property type="project" value="InterPro"/>
</dbReference>